<feature type="transmembrane region" description="Helical" evidence="1">
    <location>
        <begin position="14"/>
        <end position="35"/>
    </location>
</feature>
<name>A0A9P7YUM8_9HELO</name>
<dbReference type="PANTHER" id="PTHR35896:SF3">
    <property type="entry name" value="MAJOR FACILITATOR SUPERFAMILY TRANSPORTER"/>
    <property type="match status" value="1"/>
</dbReference>
<organism evidence="2 3">
    <name type="scientific">Calycina marina</name>
    <dbReference type="NCBI Taxonomy" id="1763456"/>
    <lineage>
        <taxon>Eukaryota</taxon>
        <taxon>Fungi</taxon>
        <taxon>Dikarya</taxon>
        <taxon>Ascomycota</taxon>
        <taxon>Pezizomycotina</taxon>
        <taxon>Leotiomycetes</taxon>
        <taxon>Helotiales</taxon>
        <taxon>Pezizellaceae</taxon>
        <taxon>Calycina</taxon>
    </lineage>
</organism>
<keyword evidence="1" id="KW-0812">Transmembrane</keyword>
<accession>A0A9P7YUM8</accession>
<keyword evidence="1" id="KW-0472">Membrane</keyword>
<protein>
    <submittedName>
        <fullName evidence="2">Uncharacterized protein</fullName>
    </submittedName>
</protein>
<keyword evidence="3" id="KW-1185">Reference proteome</keyword>
<evidence type="ECO:0000256" key="1">
    <source>
        <dbReference type="SAM" id="Phobius"/>
    </source>
</evidence>
<keyword evidence="1" id="KW-1133">Transmembrane helix</keyword>
<evidence type="ECO:0000313" key="2">
    <source>
        <dbReference type="EMBL" id="KAG9239996.1"/>
    </source>
</evidence>
<evidence type="ECO:0000313" key="3">
    <source>
        <dbReference type="Proteomes" id="UP000887226"/>
    </source>
</evidence>
<dbReference type="AlphaFoldDB" id="A0A9P7YUM8"/>
<comment type="caution">
    <text evidence="2">The sequence shown here is derived from an EMBL/GenBank/DDBJ whole genome shotgun (WGS) entry which is preliminary data.</text>
</comment>
<sequence length="211" mass="23864">MHQDYAFSLPLSSSLYTCLLCVALCGLVLIGLVISKRLHVLPTTRSSPSLSYGKAVTSPAYRPDVYRPDTLLPGLSICDCGKTIEEAQRRECKYDALATAWLPSYCRDDELTAEFGRAGPGRHGAWSYFADEAGKLALNKTEIAILGESGGSFWASRRWHIVHCLFYWQKHTRMRQTGLVMEERFDSIHHVKHCSRLILNPEPDHFFMIEV</sequence>
<gene>
    <name evidence="2" type="ORF">BJ878DRAFT_528877</name>
</gene>
<dbReference type="InterPro" id="IPR053008">
    <property type="entry name" value="Phomopsin_biosynth_assoc"/>
</dbReference>
<dbReference type="PANTHER" id="PTHR35896">
    <property type="entry name" value="IG-LIKE DOMAIN-CONTAINING PROTEIN"/>
    <property type="match status" value="1"/>
</dbReference>
<dbReference type="OrthoDB" id="3501153at2759"/>
<dbReference type="Proteomes" id="UP000887226">
    <property type="component" value="Unassembled WGS sequence"/>
</dbReference>
<reference evidence="2" key="1">
    <citation type="journal article" date="2021" name="IMA Fungus">
        <title>Genomic characterization of three marine fungi, including Emericellopsis atlantica sp. nov. with signatures of a generalist lifestyle and marine biomass degradation.</title>
        <authorList>
            <person name="Hagestad O.C."/>
            <person name="Hou L."/>
            <person name="Andersen J.H."/>
            <person name="Hansen E.H."/>
            <person name="Altermark B."/>
            <person name="Li C."/>
            <person name="Kuhnert E."/>
            <person name="Cox R.J."/>
            <person name="Crous P.W."/>
            <person name="Spatafora J.W."/>
            <person name="Lail K."/>
            <person name="Amirebrahimi M."/>
            <person name="Lipzen A."/>
            <person name="Pangilinan J."/>
            <person name="Andreopoulos W."/>
            <person name="Hayes R.D."/>
            <person name="Ng V."/>
            <person name="Grigoriev I.V."/>
            <person name="Jackson S.A."/>
            <person name="Sutton T.D.S."/>
            <person name="Dobson A.D.W."/>
            <person name="Rama T."/>
        </authorList>
    </citation>
    <scope>NUCLEOTIDE SEQUENCE</scope>
    <source>
        <strain evidence="2">TRa3180A</strain>
    </source>
</reference>
<dbReference type="EMBL" id="MU254653">
    <property type="protein sequence ID" value="KAG9239996.1"/>
    <property type="molecule type" value="Genomic_DNA"/>
</dbReference>
<proteinExistence type="predicted"/>